<keyword evidence="2" id="KW-1185">Reference proteome</keyword>
<evidence type="ECO:0000313" key="1">
    <source>
        <dbReference type="EMBL" id="KAI5654538.1"/>
    </source>
</evidence>
<accession>A0ACC0A0Y8</accession>
<evidence type="ECO:0000313" key="2">
    <source>
        <dbReference type="Proteomes" id="UP001060085"/>
    </source>
</evidence>
<name>A0ACC0A0Y8_CATRO</name>
<sequence>MVEEFSKVKELRQAQEVVEERIVIHVVKETSKVESCCIMSGKSIENKEKERVEEKEKLVERLCIFGSICIFSKEKSELEKSERAKENECYIEKQEIDEHYLNIANYVSYVQGIEDKGRNIEKDLGNFPKDLPISSSLNPSLMCYEVSLMELGLFLKSYFSHVSIYGYLCTISFGSGLFPVVSYVSTCLSSHAFLEDSLLHSDSMFHPSYHEFGVMNNASNESIVICFGLDSAVFDILRDKHLGSLLRILAMFPLSLILLWRIIMILFLQANLCPL</sequence>
<reference evidence="2" key="1">
    <citation type="journal article" date="2023" name="Nat. Plants">
        <title>Single-cell RNA sequencing provides a high-resolution roadmap for understanding the multicellular compartmentation of specialized metabolism.</title>
        <authorList>
            <person name="Sun S."/>
            <person name="Shen X."/>
            <person name="Li Y."/>
            <person name="Li Y."/>
            <person name="Wang S."/>
            <person name="Li R."/>
            <person name="Zhang H."/>
            <person name="Shen G."/>
            <person name="Guo B."/>
            <person name="Wei J."/>
            <person name="Xu J."/>
            <person name="St-Pierre B."/>
            <person name="Chen S."/>
            <person name="Sun C."/>
        </authorList>
    </citation>
    <scope>NUCLEOTIDE SEQUENCE [LARGE SCALE GENOMIC DNA]</scope>
</reference>
<proteinExistence type="predicted"/>
<comment type="caution">
    <text evidence="1">The sequence shown here is derived from an EMBL/GenBank/DDBJ whole genome shotgun (WGS) entry which is preliminary data.</text>
</comment>
<dbReference type="Proteomes" id="UP001060085">
    <property type="component" value="Linkage Group LG07"/>
</dbReference>
<gene>
    <name evidence="1" type="ORF">M9H77_31725</name>
</gene>
<organism evidence="1 2">
    <name type="scientific">Catharanthus roseus</name>
    <name type="common">Madagascar periwinkle</name>
    <name type="synonym">Vinca rosea</name>
    <dbReference type="NCBI Taxonomy" id="4058"/>
    <lineage>
        <taxon>Eukaryota</taxon>
        <taxon>Viridiplantae</taxon>
        <taxon>Streptophyta</taxon>
        <taxon>Embryophyta</taxon>
        <taxon>Tracheophyta</taxon>
        <taxon>Spermatophyta</taxon>
        <taxon>Magnoliopsida</taxon>
        <taxon>eudicotyledons</taxon>
        <taxon>Gunneridae</taxon>
        <taxon>Pentapetalae</taxon>
        <taxon>asterids</taxon>
        <taxon>lamiids</taxon>
        <taxon>Gentianales</taxon>
        <taxon>Apocynaceae</taxon>
        <taxon>Rauvolfioideae</taxon>
        <taxon>Vinceae</taxon>
        <taxon>Catharanthinae</taxon>
        <taxon>Catharanthus</taxon>
    </lineage>
</organism>
<dbReference type="EMBL" id="CM044707">
    <property type="protein sequence ID" value="KAI5654538.1"/>
    <property type="molecule type" value="Genomic_DNA"/>
</dbReference>
<protein>
    <submittedName>
        <fullName evidence="1">Uncharacterized protein</fullName>
    </submittedName>
</protein>